<name>A0AAD8MV06_9APIA</name>
<organism evidence="1 2">
    <name type="scientific">Heracleum sosnowskyi</name>
    <dbReference type="NCBI Taxonomy" id="360622"/>
    <lineage>
        <taxon>Eukaryota</taxon>
        <taxon>Viridiplantae</taxon>
        <taxon>Streptophyta</taxon>
        <taxon>Embryophyta</taxon>
        <taxon>Tracheophyta</taxon>
        <taxon>Spermatophyta</taxon>
        <taxon>Magnoliopsida</taxon>
        <taxon>eudicotyledons</taxon>
        <taxon>Gunneridae</taxon>
        <taxon>Pentapetalae</taxon>
        <taxon>asterids</taxon>
        <taxon>campanulids</taxon>
        <taxon>Apiales</taxon>
        <taxon>Apiaceae</taxon>
        <taxon>Apioideae</taxon>
        <taxon>apioid superclade</taxon>
        <taxon>Tordylieae</taxon>
        <taxon>Tordyliinae</taxon>
        <taxon>Heracleum</taxon>
    </lineage>
</organism>
<accession>A0AAD8MV06</accession>
<dbReference type="Proteomes" id="UP001237642">
    <property type="component" value="Unassembled WGS sequence"/>
</dbReference>
<dbReference type="EMBL" id="JAUIZM010000005">
    <property type="protein sequence ID" value="KAK1385772.1"/>
    <property type="molecule type" value="Genomic_DNA"/>
</dbReference>
<keyword evidence="2" id="KW-1185">Reference proteome</keyword>
<sequence>MEAYQPDAVVNRSDSVRGFNLSVKGHADCLRTFFSNPLMKTVAVAMNLTINCLITNTTNTLVQIIYTLQYQPKPTANKNTPSDLEKIRNQCVAQVSKMPHAPSVQFQTLFCSTCVMTAKNLLLMVLTFMISH</sequence>
<evidence type="ECO:0000313" key="1">
    <source>
        <dbReference type="EMBL" id="KAK1385772.1"/>
    </source>
</evidence>
<comment type="caution">
    <text evidence="1">The sequence shown here is derived from an EMBL/GenBank/DDBJ whole genome shotgun (WGS) entry which is preliminary data.</text>
</comment>
<gene>
    <name evidence="1" type="ORF">POM88_023507</name>
</gene>
<proteinExistence type="predicted"/>
<reference evidence="1" key="1">
    <citation type="submission" date="2023-02" db="EMBL/GenBank/DDBJ databases">
        <title>Genome of toxic invasive species Heracleum sosnowskyi carries increased number of genes despite the absence of recent whole-genome duplications.</title>
        <authorList>
            <person name="Schelkunov M."/>
            <person name="Shtratnikova V."/>
            <person name="Makarenko M."/>
            <person name="Klepikova A."/>
            <person name="Omelchenko D."/>
            <person name="Novikova G."/>
            <person name="Obukhova E."/>
            <person name="Bogdanov V."/>
            <person name="Penin A."/>
            <person name="Logacheva M."/>
        </authorList>
    </citation>
    <scope>NUCLEOTIDE SEQUENCE</scope>
    <source>
        <strain evidence="1">Hsosn_3</strain>
        <tissue evidence="1">Leaf</tissue>
    </source>
</reference>
<evidence type="ECO:0000313" key="2">
    <source>
        <dbReference type="Proteomes" id="UP001237642"/>
    </source>
</evidence>
<dbReference type="AlphaFoldDB" id="A0AAD8MV06"/>
<protein>
    <submittedName>
        <fullName evidence="1">Uncharacterized protein</fullName>
    </submittedName>
</protein>
<reference evidence="1" key="2">
    <citation type="submission" date="2023-05" db="EMBL/GenBank/DDBJ databases">
        <authorList>
            <person name="Schelkunov M.I."/>
        </authorList>
    </citation>
    <scope>NUCLEOTIDE SEQUENCE</scope>
    <source>
        <strain evidence="1">Hsosn_3</strain>
        <tissue evidence="1">Leaf</tissue>
    </source>
</reference>